<dbReference type="InterPro" id="IPR036010">
    <property type="entry name" value="2Fe-2S_ferredoxin-like_sf"/>
</dbReference>
<dbReference type="PANTHER" id="PTHR47354">
    <property type="entry name" value="NADH OXIDOREDUCTASE HCR"/>
    <property type="match status" value="1"/>
</dbReference>
<dbReference type="GO" id="GO:0050660">
    <property type="term" value="F:flavin adenine dinucleotide binding"/>
    <property type="evidence" value="ECO:0007669"/>
    <property type="project" value="TreeGrafter"/>
</dbReference>
<dbReference type="PRINTS" id="PR00371">
    <property type="entry name" value="FPNCR"/>
</dbReference>
<evidence type="ECO:0000256" key="8">
    <source>
        <dbReference type="ARBA" id="ARBA00023014"/>
    </source>
</evidence>
<keyword evidence="7" id="KW-0408">Iron</keyword>
<dbReference type="InterPro" id="IPR001041">
    <property type="entry name" value="2Fe-2S_ferredoxin-type"/>
</dbReference>
<keyword evidence="8" id="KW-0411">Iron-sulfur</keyword>
<dbReference type="InterPro" id="IPR006058">
    <property type="entry name" value="2Fe2S_fd_BS"/>
</dbReference>
<dbReference type="CDD" id="cd06214">
    <property type="entry name" value="PA_degradation_oxidoreductase_like"/>
    <property type="match status" value="1"/>
</dbReference>
<dbReference type="PRINTS" id="PR00406">
    <property type="entry name" value="CYTB5RDTASE"/>
</dbReference>
<keyword evidence="4" id="KW-0479">Metal-binding</keyword>
<dbReference type="InterPro" id="IPR039261">
    <property type="entry name" value="FNR_nucleotide-bd"/>
</dbReference>
<dbReference type="AlphaFoldDB" id="A0A562TH47"/>
<sequence length="358" mass="39676">MARFHPLEVTDVQKETRDAVVVTLRPREEDRQAFDFVQGQYLTFRKHFDGEELRRSYSICAGKDEGVLKVGIKRVDGGAFSTWANEDLKRGAVIEAMPPMGKFHTPLDPAAERHYLGFAGGSGITPLLSIIKTVLAREPGSRFTLIYANRQITSIMFREELEDLKNLYLGRFSVLHVLETEAQEIDLFTGRIDEAKMKGLFKTWIDPASVDTAFICGPEPMMLTIAASLRAHGLDDSQIKFELFASGQPGRAKQKAVSRHAVEAGAATEATVTLDGATRSFNMPKQGQSLLEAALDNNLDAPYACKAGVCSTCRAKVLEGEVDMQVNHALEDYEVRQGYVLSCQCYPLTDKVVVTYDE</sequence>
<evidence type="ECO:0000256" key="2">
    <source>
        <dbReference type="ARBA" id="ARBA00022630"/>
    </source>
</evidence>
<evidence type="ECO:0000256" key="9">
    <source>
        <dbReference type="ARBA" id="ARBA00034078"/>
    </source>
</evidence>
<dbReference type="OrthoDB" id="9796486at2"/>
<evidence type="ECO:0000256" key="5">
    <source>
        <dbReference type="ARBA" id="ARBA00022827"/>
    </source>
</evidence>
<dbReference type="PROSITE" id="PS51384">
    <property type="entry name" value="FAD_FR"/>
    <property type="match status" value="1"/>
</dbReference>
<comment type="cofactor">
    <cofactor evidence="9">
        <name>[2Fe-2S] cluster</name>
        <dbReference type="ChEBI" id="CHEBI:190135"/>
    </cofactor>
</comment>
<feature type="domain" description="2Fe-2S ferredoxin-type" evidence="10">
    <location>
        <begin position="268"/>
        <end position="358"/>
    </location>
</feature>
<dbReference type="InterPro" id="IPR017938">
    <property type="entry name" value="Riboflavin_synthase-like_b-brl"/>
</dbReference>
<dbReference type="SUPFAM" id="SSF63380">
    <property type="entry name" value="Riboflavin synthase domain-like"/>
    <property type="match status" value="1"/>
</dbReference>
<dbReference type="GO" id="GO:0016491">
    <property type="term" value="F:oxidoreductase activity"/>
    <property type="evidence" value="ECO:0007669"/>
    <property type="project" value="UniProtKB-KW"/>
</dbReference>
<dbReference type="InterPro" id="IPR011884">
    <property type="entry name" value="PaaE"/>
</dbReference>
<comment type="cofactor">
    <cofactor evidence="1">
        <name>FAD</name>
        <dbReference type="ChEBI" id="CHEBI:57692"/>
    </cofactor>
</comment>
<dbReference type="InterPro" id="IPR001709">
    <property type="entry name" value="Flavoprot_Pyr_Nucl_cyt_Rdtase"/>
</dbReference>
<reference evidence="12 13" key="1">
    <citation type="submission" date="2019-07" db="EMBL/GenBank/DDBJ databases">
        <title>Genomic Encyclopedia of Archaeal and Bacterial Type Strains, Phase II (KMG-II): from individual species to whole genera.</title>
        <authorList>
            <person name="Goeker M."/>
        </authorList>
    </citation>
    <scope>NUCLEOTIDE SEQUENCE [LARGE SCALE GENOMIC DNA]</scope>
    <source>
        <strain evidence="12 13">ATCC BAA-252</strain>
    </source>
</reference>
<evidence type="ECO:0000256" key="4">
    <source>
        <dbReference type="ARBA" id="ARBA00022723"/>
    </source>
</evidence>
<dbReference type="CDD" id="cd00207">
    <property type="entry name" value="fer2"/>
    <property type="match status" value="1"/>
</dbReference>
<dbReference type="Proteomes" id="UP000320593">
    <property type="component" value="Unassembled WGS sequence"/>
</dbReference>
<evidence type="ECO:0000256" key="3">
    <source>
        <dbReference type="ARBA" id="ARBA00022714"/>
    </source>
</evidence>
<keyword evidence="5" id="KW-0274">FAD</keyword>
<dbReference type="Pfam" id="PF00970">
    <property type="entry name" value="FAD_binding_6"/>
    <property type="match status" value="1"/>
</dbReference>
<dbReference type="InterPro" id="IPR050415">
    <property type="entry name" value="MRET"/>
</dbReference>
<dbReference type="PANTHER" id="PTHR47354:SF8">
    <property type="entry name" value="1,2-PHENYLACETYL-COA EPOXIDASE, SUBUNIT E"/>
    <property type="match status" value="1"/>
</dbReference>
<dbReference type="GO" id="GO:0010124">
    <property type="term" value="P:phenylacetate catabolic process"/>
    <property type="evidence" value="ECO:0007669"/>
    <property type="project" value="InterPro"/>
</dbReference>
<dbReference type="InterPro" id="IPR001433">
    <property type="entry name" value="OxRdtase_FAD/NAD-bd"/>
</dbReference>
<keyword evidence="6" id="KW-0560">Oxidoreductase</keyword>
<evidence type="ECO:0000259" key="11">
    <source>
        <dbReference type="PROSITE" id="PS51384"/>
    </source>
</evidence>
<keyword evidence="13" id="KW-1185">Reference proteome</keyword>
<organism evidence="12 13">
    <name type="scientific">Roseibium hamelinense</name>
    <dbReference type="NCBI Taxonomy" id="150831"/>
    <lineage>
        <taxon>Bacteria</taxon>
        <taxon>Pseudomonadati</taxon>
        <taxon>Pseudomonadota</taxon>
        <taxon>Alphaproteobacteria</taxon>
        <taxon>Hyphomicrobiales</taxon>
        <taxon>Stappiaceae</taxon>
        <taxon>Roseibium</taxon>
    </lineage>
</organism>
<dbReference type="InterPro" id="IPR008333">
    <property type="entry name" value="Cbr1-like_FAD-bd_dom"/>
</dbReference>
<dbReference type="InterPro" id="IPR012675">
    <property type="entry name" value="Beta-grasp_dom_sf"/>
</dbReference>
<dbReference type="NCBIfam" id="TIGR02160">
    <property type="entry name" value="PA_CoA_Oxy5"/>
    <property type="match status" value="1"/>
</dbReference>
<dbReference type="GO" id="GO:0046872">
    <property type="term" value="F:metal ion binding"/>
    <property type="evidence" value="ECO:0007669"/>
    <property type="project" value="UniProtKB-KW"/>
</dbReference>
<dbReference type="SUPFAM" id="SSF52343">
    <property type="entry name" value="Ferredoxin reductase-like, C-terminal NADP-linked domain"/>
    <property type="match status" value="1"/>
</dbReference>
<dbReference type="Gene3D" id="3.40.50.80">
    <property type="entry name" value="Nucleotide-binding domain of ferredoxin-NADP reductase (FNR) module"/>
    <property type="match status" value="1"/>
</dbReference>
<gene>
    <name evidence="12" type="ORF">JM93_00487</name>
</gene>
<dbReference type="Pfam" id="PF00111">
    <property type="entry name" value="Fer2"/>
    <property type="match status" value="1"/>
</dbReference>
<evidence type="ECO:0000256" key="1">
    <source>
        <dbReference type="ARBA" id="ARBA00001974"/>
    </source>
</evidence>
<dbReference type="GO" id="GO:0051537">
    <property type="term" value="F:2 iron, 2 sulfur cluster binding"/>
    <property type="evidence" value="ECO:0007669"/>
    <property type="project" value="UniProtKB-KW"/>
</dbReference>
<protein>
    <submittedName>
        <fullName evidence="12">Ring-1,2-phenylacetyl-CoA epoxidase subunit PaaE</fullName>
    </submittedName>
</protein>
<evidence type="ECO:0000313" key="13">
    <source>
        <dbReference type="Proteomes" id="UP000320593"/>
    </source>
</evidence>
<proteinExistence type="predicted"/>
<comment type="caution">
    <text evidence="12">The sequence shown here is derived from an EMBL/GenBank/DDBJ whole genome shotgun (WGS) entry which is preliminary data.</text>
</comment>
<dbReference type="RefSeq" id="WP_145340454.1">
    <property type="nucleotide sequence ID" value="NZ_SMLY01000087.1"/>
</dbReference>
<dbReference type="Pfam" id="PF00175">
    <property type="entry name" value="NAD_binding_1"/>
    <property type="match status" value="1"/>
</dbReference>
<dbReference type="Gene3D" id="3.10.20.30">
    <property type="match status" value="1"/>
</dbReference>
<dbReference type="InterPro" id="IPR017927">
    <property type="entry name" value="FAD-bd_FR_type"/>
</dbReference>
<evidence type="ECO:0000313" key="12">
    <source>
        <dbReference type="EMBL" id="TWI92935.1"/>
    </source>
</evidence>
<keyword evidence="3" id="KW-0001">2Fe-2S</keyword>
<dbReference type="SUPFAM" id="SSF54292">
    <property type="entry name" value="2Fe-2S ferredoxin-like"/>
    <property type="match status" value="1"/>
</dbReference>
<dbReference type="PROSITE" id="PS00197">
    <property type="entry name" value="2FE2S_FER_1"/>
    <property type="match status" value="1"/>
</dbReference>
<name>A0A562TH47_9HYPH</name>
<evidence type="ECO:0000256" key="6">
    <source>
        <dbReference type="ARBA" id="ARBA00023002"/>
    </source>
</evidence>
<evidence type="ECO:0000256" key="7">
    <source>
        <dbReference type="ARBA" id="ARBA00023004"/>
    </source>
</evidence>
<dbReference type="PROSITE" id="PS51085">
    <property type="entry name" value="2FE2S_FER_2"/>
    <property type="match status" value="1"/>
</dbReference>
<accession>A0A562TH47</accession>
<feature type="domain" description="FAD-binding FR-type" evidence="11">
    <location>
        <begin position="2"/>
        <end position="106"/>
    </location>
</feature>
<dbReference type="EMBL" id="VLLF01000001">
    <property type="protein sequence ID" value="TWI92935.1"/>
    <property type="molecule type" value="Genomic_DNA"/>
</dbReference>
<keyword evidence="2" id="KW-0285">Flavoprotein</keyword>
<dbReference type="Gene3D" id="2.40.30.10">
    <property type="entry name" value="Translation factors"/>
    <property type="match status" value="1"/>
</dbReference>
<evidence type="ECO:0000259" key="10">
    <source>
        <dbReference type="PROSITE" id="PS51085"/>
    </source>
</evidence>